<name>A0AA96J2T4_9CAUD</name>
<evidence type="ECO:0000313" key="1">
    <source>
        <dbReference type="EMBL" id="WNL49455.1"/>
    </source>
</evidence>
<dbReference type="Proteomes" id="UP001304814">
    <property type="component" value="Segment"/>
</dbReference>
<accession>A0AA96J2T4</accession>
<proteinExistence type="predicted"/>
<dbReference type="EMBL" id="OR338916">
    <property type="protein sequence ID" value="WNL49455.1"/>
    <property type="molecule type" value="Genomic_DNA"/>
</dbReference>
<keyword evidence="2" id="KW-1185">Reference proteome</keyword>
<protein>
    <submittedName>
        <fullName evidence="1">Uncharacterized protein</fullName>
    </submittedName>
</protein>
<sequence>MRKKITKQLVIELSQVEAASLLRALEGGQYHVDVNSDAREHIEQAISMLEDFIGDQ</sequence>
<organism evidence="1 2">
    <name type="scientific">Bacillus phage DZ1</name>
    <dbReference type="NCBI Taxonomy" id="3075862"/>
    <lineage>
        <taxon>Viruses</taxon>
        <taxon>Duplodnaviria</taxon>
        <taxon>Heunggongvirae</taxon>
        <taxon>Uroviricota</taxon>
        <taxon>Caudoviricetes</taxon>
        <taxon>Ehrlichviridae</taxon>
        <taxon>Dazunavirus</taxon>
        <taxon>Dazunavirus DZ1</taxon>
    </lineage>
</organism>
<evidence type="ECO:0000313" key="2">
    <source>
        <dbReference type="Proteomes" id="UP001304814"/>
    </source>
</evidence>
<reference evidence="1 2" key="1">
    <citation type="submission" date="2023-07" db="EMBL/GenBank/DDBJ databases">
        <title>Isolation and characterization of Bacillus cereus bacteriophage DZ1 and its application in foods.</title>
        <authorList>
            <person name="Huang Z."/>
            <person name="Ding Y."/>
            <person name="Wu Q."/>
        </authorList>
    </citation>
    <scope>NUCLEOTIDE SEQUENCE [LARGE SCALE GENOMIC DNA]</scope>
</reference>